<sequence length="219" mass="24248">MEKRVNKAGTPVSDEAIVEIMAEVPKYLEAAIEQLSVDVAGKVALDSGLSTGGFTDCLLQYGASFVYGIDVGYGQVADKIRHDDERVCVVERTNLRYLSGLPQKVDLVTLDLSFISILLVMPAVVNVMKEEATLVTLVKPQFEARRSQVGRGGIVRDPLVHQEVREKIINGVENYGFRCKGWIESPLKGADGNIEFLVRFNRTTDKIENEHITPKPDTQ</sequence>
<feature type="domain" description="Ribosomal RNA methyltransferase FtsJ" evidence="2">
    <location>
        <begin position="28"/>
        <end position="201"/>
    </location>
</feature>
<proteinExistence type="predicted"/>
<evidence type="ECO:0000256" key="1">
    <source>
        <dbReference type="ARBA" id="ARBA00022884"/>
    </source>
</evidence>
<reference evidence="3 4" key="1">
    <citation type="submission" date="2019-07" db="EMBL/GenBank/DDBJ databases">
        <title>De Novo Assembly of kiwifruit Actinidia rufa.</title>
        <authorList>
            <person name="Sugita-Konishi S."/>
            <person name="Sato K."/>
            <person name="Mori E."/>
            <person name="Abe Y."/>
            <person name="Kisaki G."/>
            <person name="Hamano K."/>
            <person name="Suezawa K."/>
            <person name="Otani M."/>
            <person name="Fukuda T."/>
            <person name="Manabe T."/>
            <person name="Gomi K."/>
            <person name="Tabuchi M."/>
            <person name="Akimitsu K."/>
            <person name="Kataoka I."/>
        </authorList>
    </citation>
    <scope>NUCLEOTIDE SEQUENCE [LARGE SCALE GENOMIC DNA]</scope>
    <source>
        <strain evidence="4">cv. Fuchu</strain>
    </source>
</reference>
<accession>A0A7J0GRF8</accession>
<dbReference type="Pfam" id="PF01728">
    <property type="entry name" value="FtsJ"/>
    <property type="match status" value="1"/>
</dbReference>
<dbReference type="GO" id="GO:0003723">
    <property type="term" value="F:RNA binding"/>
    <property type="evidence" value="ECO:0007669"/>
    <property type="project" value="UniProtKB-KW"/>
</dbReference>
<dbReference type="EMBL" id="BJWL01000023">
    <property type="protein sequence ID" value="GFZ13363.1"/>
    <property type="molecule type" value="Genomic_DNA"/>
</dbReference>
<dbReference type="SUPFAM" id="SSF53335">
    <property type="entry name" value="S-adenosyl-L-methionine-dependent methyltransferases"/>
    <property type="match status" value="1"/>
</dbReference>
<gene>
    <name evidence="3" type="ORF">Acr_23g0017480</name>
</gene>
<dbReference type="Proteomes" id="UP000585474">
    <property type="component" value="Unassembled WGS sequence"/>
</dbReference>
<evidence type="ECO:0000313" key="4">
    <source>
        <dbReference type="Proteomes" id="UP000585474"/>
    </source>
</evidence>
<dbReference type="InterPro" id="IPR047048">
    <property type="entry name" value="TlyA"/>
</dbReference>
<dbReference type="AlphaFoldDB" id="A0A7J0GRF8"/>
<dbReference type="OrthoDB" id="449109at2759"/>
<dbReference type="GO" id="GO:0032259">
    <property type="term" value="P:methylation"/>
    <property type="evidence" value="ECO:0007669"/>
    <property type="project" value="InterPro"/>
</dbReference>
<dbReference type="InterPro" id="IPR004538">
    <property type="entry name" value="Hemolysin_A/TlyA"/>
</dbReference>
<dbReference type="InterPro" id="IPR002877">
    <property type="entry name" value="RNA_MeTrfase_FtsJ_dom"/>
</dbReference>
<protein>
    <submittedName>
        <fullName evidence="3">Bacterial hemolysin-like protein</fullName>
    </submittedName>
</protein>
<dbReference type="GO" id="GO:0008168">
    <property type="term" value="F:methyltransferase activity"/>
    <property type="evidence" value="ECO:0007669"/>
    <property type="project" value="InterPro"/>
</dbReference>
<comment type="caution">
    <text evidence="3">The sequence shown here is derived from an EMBL/GenBank/DDBJ whole genome shotgun (WGS) entry which is preliminary data.</text>
</comment>
<keyword evidence="1" id="KW-0694">RNA-binding</keyword>
<dbReference type="PIRSF" id="PIRSF005578">
    <property type="entry name" value="TlyA"/>
    <property type="match status" value="1"/>
</dbReference>
<keyword evidence="4" id="KW-1185">Reference proteome</keyword>
<dbReference type="PANTHER" id="PTHR32319:SF0">
    <property type="entry name" value="BACTERIAL HEMOLYSIN-LIKE PROTEIN"/>
    <property type="match status" value="1"/>
</dbReference>
<name>A0A7J0GRF8_9ERIC</name>
<dbReference type="PANTHER" id="PTHR32319">
    <property type="entry name" value="BACTERIAL HEMOLYSIN-LIKE PROTEIN"/>
    <property type="match status" value="1"/>
</dbReference>
<dbReference type="Gene3D" id="3.40.50.150">
    <property type="entry name" value="Vaccinia Virus protein VP39"/>
    <property type="match status" value="1"/>
</dbReference>
<evidence type="ECO:0000259" key="2">
    <source>
        <dbReference type="Pfam" id="PF01728"/>
    </source>
</evidence>
<organism evidence="3 4">
    <name type="scientific">Actinidia rufa</name>
    <dbReference type="NCBI Taxonomy" id="165716"/>
    <lineage>
        <taxon>Eukaryota</taxon>
        <taxon>Viridiplantae</taxon>
        <taxon>Streptophyta</taxon>
        <taxon>Embryophyta</taxon>
        <taxon>Tracheophyta</taxon>
        <taxon>Spermatophyta</taxon>
        <taxon>Magnoliopsida</taxon>
        <taxon>eudicotyledons</taxon>
        <taxon>Gunneridae</taxon>
        <taxon>Pentapetalae</taxon>
        <taxon>asterids</taxon>
        <taxon>Ericales</taxon>
        <taxon>Actinidiaceae</taxon>
        <taxon>Actinidia</taxon>
    </lineage>
</organism>
<evidence type="ECO:0000313" key="3">
    <source>
        <dbReference type="EMBL" id="GFZ13363.1"/>
    </source>
</evidence>
<dbReference type="InterPro" id="IPR029063">
    <property type="entry name" value="SAM-dependent_MTases_sf"/>
</dbReference>